<organism evidence="1 2">
    <name type="scientific">Nocardia pseudobrasiliensis</name>
    <dbReference type="NCBI Taxonomy" id="45979"/>
    <lineage>
        <taxon>Bacteria</taxon>
        <taxon>Bacillati</taxon>
        <taxon>Actinomycetota</taxon>
        <taxon>Actinomycetes</taxon>
        <taxon>Mycobacteriales</taxon>
        <taxon>Nocardiaceae</taxon>
        <taxon>Nocardia</taxon>
    </lineage>
</organism>
<accession>A0A370IBK6</accession>
<proteinExistence type="predicted"/>
<evidence type="ECO:0000313" key="1">
    <source>
        <dbReference type="EMBL" id="RDI68102.1"/>
    </source>
</evidence>
<gene>
    <name evidence="1" type="ORF">DFR76_102503</name>
</gene>
<dbReference type="AlphaFoldDB" id="A0A370IBK6"/>
<dbReference type="EMBL" id="QQBC01000002">
    <property type="protein sequence ID" value="RDI68102.1"/>
    <property type="molecule type" value="Genomic_DNA"/>
</dbReference>
<evidence type="ECO:0000313" key="2">
    <source>
        <dbReference type="Proteomes" id="UP000254869"/>
    </source>
</evidence>
<reference evidence="1 2" key="1">
    <citation type="submission" date="2018-07" db="EMBL/GenBank/DDBJ databases">
        <title>Genomic Encyclopedia of Type Strains, Phase IV (KMG-IV): sequencing the most valuable type-strain genomes for metagenomic binning, comparative biology and taxonomic classification.</title>
        <authorList>
            <person name="Goeker M."/>
        </authorList>
    </citation>
    <scope>NUCLEOTIDE SEQUENCE [LARGE SCALE GENOMIC DNA]</scope>
    <source>
        <strain evidence="1 2">DSM 44290</strain>
    </source>
</reference>
<sequence length="84" mass="9605">MWPDTGCEPDDRGTWTKPSVRLPGYDCEPFRTVARMPELGQTFDTLVGPGRWVRKDGLEAVAVRYPHPDPPNDDYWHGLSEKSF</sequence>
<dbReference type="Proteomes" id="UP000254869">
    <property type="component" value="Unassembled WGS sequence"/>
</dbReference>
<keyword evidence="2" id="KW-1185">Reference proteome</keyword>
<dbReference type="STRING" id="1210086.GCA_001613105_01080"/>
<comment type="caution">
    <text evidence="1">The sequence shown here is derived from an EMBL/GenBank/DDBJ whole genome shotgun (WGS) entry which is preliminary data.</text>
</comment>
<protein>
    <submittedName>
        <fullName evidence="1">Uncharacterized protein</fullName>
    </submittedName>
</protein>
<name>A0A370IBK6_9NOCA</name>